<dbReference type="PANTHER" id="PTHR45138:SF9">
    <property type="entry name" value="DIGUANYLATE CYCLASE DGCM-RELATED"/>
    <property type="match status" value="1"/>
</dbReference>
<dbReference type="CDD" id="cd01949">
    <property type="entry name" value="GGDEF"/>
    <property type="match status" value="1"/>
</dbReference>
<dbReference type="Pfam" id="PF00990">
    <property type="entry name" value="GGDEF"/>
    <property type="match status" value="1"/>
</dbReference>
<keyword evidence="2" id="KW-1185">Reference proteome</keyword>
<accession>A0A4D7CUR6</accession>
<dbReference type="GO" id="GO:0052621">
    <property type="term" value="F:diguanylate cyclase activity"/>
    <property type="evidence" value="ECO:0007669"/>
    <property type="project" value="TreeGrafter"/>
</dbReference>
<dbReference type="SUPFAM" id="SSF55073">
    <property type="entry name" value="Nucleotide cyclase"/>
    <property type="match status" value="1"/>
</dbReference>
<dbReference type="PANTHER" id="PTHR45138">
    <property type="entry name" value="REGULATORY COMPONENTS OF SENSORY TRANSDUCTION SYSTEM"/>
    <property type="match status" value="1"/>
</dbReference>
<dbReference type="Proteomes" id="UP000298615">
    <property type="component" value="Chromosome"/>
</dbReference>
<dbReference type="OrthoDB" id="9759607at2"/>
<dbReference type="PROSITE" id="PS50887">
    <property type="entry name" value="GGDEF"/>
    <property type="match status" value="1"/>
</dbReference>
<dbReference type="EMBL" id="CP039712">
    <property type="protein sequence ID" value="QCI87133.1"/>
    <property type="molecule type" value="Genomic_DNA"/>
</dbReference>
<reference evidence="1 2" key="1">
    <citation type="submission" date="2019-04" db="EMBL/GenBank/DDBJ databases">
        <title>Vagococcus sp. nov., isolated from faeces of yaks (Bos grunniens).</title>
        <authorList>
            <person name="Ge Y."/>
        </authorList>
    </citation>
    <scope>NUCLEOTIDE SEQUENCE [LARGE SCALE GENOMIC DNA]</scope>
    <source>
        <strain evidence="1 2">MN-17</strain>
    </source>
</reference>
<evidence type="ECO:0000313" key="1">
    <source>
        <dbReference type="EMBL" id="QCI87133.1"/>
    </source>
</evidence>
<organism evidence="1 2">
    <name type="scientific">Vagococcus zengguangii</name>
    <dbReference type="NCBI Taxonomy" id="2571750"/>
    <lineage>
        <taxon>Bacteria</taxon>
        <taxon>Bacillati</taxon>
        <taxon>Bacillota</taxon>
        <taxon>Bacilli</taxon>
        <taxon>Lactobacillales</taxon>
        <taxon>Enterococcaceae</taxon>
        <taxon>Vagococcus</taxon>
    </lineage>
</organism>
<gene>
    <name evidence="1" type="ORF">FA707_09410</name>
</gene>
<dbReference type="GO" id="GO:0005886">
    <property type="term" value="C:plasma membrane"/>
    <property type="evidence" value="ECO:0007669"/>
    <property type="project" value="TreeGrafter"/>
</dbReference>
<sequence length="414" mass="47799">MMTQANQVVPFLLPRSQQMDRIESIISSITVNISIIFSSILIMYFNILKRIVNHQPIDLKHFNKMQMTRSTRISSGFIFGISCYLLSINGIQIDAWQKVDTRYLLIYFVMYYASTLSGFVCGLAFMTIKSAVILLHGYPVMSVEFLNNLILTSCTLVIAYICTRNKTMTWRNNLIFLIILFIVRAILIYMYIPFIDNQSWSPNLISYYLITGGLFIIIYTLIKSTIRLINSIITYKLSSQIDNLTSLFNRSALVEHFDALTTRYSYSKEKTTDTLTICILDLDEFKEINDSHGHAIGDQLLAEFTDLMRNYFDTNYLYRFGGDEFVLMFVNGRLETNEVVQHVQKFVENVEQYLFLEKIKPLKLSISVGLVQEPITEEINLQTLLSQSDTALYSAKGNGRNQLVIYEEKKDETN</sequence>
<protein>
    <submittedName>
        <fullName evidence="1">GGDEF domain-containing protein</fullName>
    </submittedName>
</protein>
<dbReference type="AlphaFoldDB" id="A0A4D7CUR6"/>
<dbReference type="InterPro" id="IPR050469">
    <property type="entry name" value="Diguanylate_Cyclase"/>
</dbReference>
<dbReference type="InterPro" id="IPR029787">
    <property type="entry name" value="Nucleotide_cyclase"/>
</dbReference>
<dbReference type="KEGG" id="vao:FA707_09410"/>
<name>A0A4D7CUR6_9ENTE</name>
<evidence type="ECO:0000313" key="2">
    <source>
        <dbReference type="Proteomes" id="UP000298615"/>
    </source>
</evidence>
<dbReference type="InterPro" id="IPR043128">
    <property type="entry name" value="Rev_trsase/Diguanyl_cyclase"/>
</dbReference>
<dbReference type="InterPro" id="IPR000160">
    <property type="entry name" value="GGDEF_dom"/>
</dbReference>
<dbReference type="SMART" id="SM00267">
    <property type="entry name" value="GGDEF"/>
    <property type="match status" value="1"/>
</dbReference>
<dbReference type="Gene3D" id="3.30.70.270">
    <property type="match status" value="1"/>
</dbReference>
<proteinExistence type="predicted"/>
<dbReference type="GO" id="GO:1902201">
    <property type="term" value="P:negative regulation of bacterial-type flagellum-dependent cell motility"/>
    <property type="evidence" value="ECO:0007669"/>
    <property type="project" value="TreeGrafter"/>
</dbReference>
<dbReference type="NCBIfam" id="TIGR00254">
    <property type="entry name" value="GGDEF"/>
    <property type="match status" value="1"/>
</dbReference>
<dbReference type="GO" id="GO:0043709">
    <property type="term" value="P:cell adhesion involved in single-species biofilm formation"/>
    <property type="evidence" value="ECO:0007669"/>
    <property type="project" value="TreeGrafter"/>
</dbReference>